<comment type="caution">
    <text evidence="2">The sequence shown here is derived from an EMBL/GenBank/DDBJ whole genome shotgun (WGS) entry which is preliminary data.</text>
</comment>
<dbReference type="GO" id="GO:0030141">
    <property type="term" value="C:secretory granule"/>
    <property type="evidence" value="ECO:0007669"/>
    <property type="project" value="TreeGrafter"/>
</dbReference>
<keyword evidence="3" id="KW-1185">Reference proteome</keyword>
<dbReference type="PANTHER" id="PTHR15208:SF2">
    <property type="entry name" value="RECEPTOR-BINDING CANCER ANTIGEN EXPRESSED ON SISO CELLS"/>
    <property type="match status" value="1"/>
</dbReference>
<dbReference type="InterPro" id="IPR017025">
    <property type="entry name" value="Cancer-assoc_antigen_RCAS1"/>
</dbReference>
<organism evidence="2 3">
    <name type="scientific">Adineta ricciae</name>
    <name type="common">Rotifer</name>
    <dbReference type="NCBI Taxonomy" id="249248"/>
    <lineage>
        <taxon>Eukaryota</taxon>
        <taxon>Metazoa</taxon>
        <taxon>Spiralia</taxon>
        <taxon>Gnathifera</taxon>
        <taxon>Rotifera</taxon>
        <taxon>Eurotatoria</taxon>
        <taxon>Bdelloidea</taxon>
        <taxon>Adinetida</taxon>
        <taxon>Adinetidae</taxon>
        <taxon>Adineta</taxon>
    </lineage>
</organism>
<gene>
    <name evidence="2" type="ORF">XAT740_LOCUS23355</name>
</gene>
<accession>A0A814VYP9</accession>
<evidence type="ECO:0000313" key="2">
    <source>
        <dbReference type="EMBL" id="CAF1195249.1"/>
    </source>
</evidence>
<feature type="region of interest" description="Disordered" evidence="1">
    <location>
        <begin position="199"/>
        <end position="228"/>
    </location>
</feature>
<dbReference type="PANTHER" id="PTHR15208">
    <property type="entry name" value="RECEPTOR-BINDING CANCER ANTIGEN EXPRESSED ON SISO CELLS CANCER ASSOCIATED SURFACE ANTIGEN RCAS1 ESTROGEN RECEPTOR-BINDING FRAGMENT- ASSOCIATED GENE 9 PROTEIN"/>
    <property type="match status" value="1"/>
</dbReference>
<dbReference type="Proteomes" id="UP000663828">
    <property type="component" value="Unassembled WGS sequence"/>
</dbReference>
<proteinExistence type="predicted"/>
<reference evidence="2" key="1">
    <citation type="submission" date="2021-02" db="EMBL/GenBank/DDBJ databases">
        <authorList>
            <person name="Nowell W R."/>
        </authorList>
    </citation>
    <scope>NUCLEOTIDE SEQUENCE</scope>
</reference>
<evidence type="ECO:0008006" key="4">
    <source>
        <dbReference type="Google" id="ProtNLM"/>
    </source>
</evidence>
<protein>
    <recommendedName>
        <fullName evidence="4">Receptor-binding cancer antigen</fullName>
    </recommendedName>
</protein>
<sequence length="228" mass="26597">MIQKVLFHFICSIGRLFRKIFQTIFGRRHEELGTSLSRTEPVTLEHIRIINDMENDSTRPYQSFTSLPKVPPQPEWTSWGSEDIFRQKALENHSPTDGNNDDQIDYFSDIAATVKKTPKIILKKRVNENDDHFNFVHPSTNRLQMINDDLTDFQPGLNEWQEGGERSVSSGAGIWNENDDFSEVLHDADAALRESRRLEREKKLREHQQRKFEKEASRTSSHKRDSLS</sequence>
<name>A0A814VYP9_ADIRI</name>
<dbReference type="AlphaFoldDB" id="A0A814VYP9"/>
<evidence type="ECO:0000313" key="3">
    <source>
        <dbReference type="Proteomes" id="UP000663828"/>
    </source>
</evidence>
<evidence type="ECO:0000256" key="1">
    <source>
        <dbReference type="SAM" id="MobiDB-lite"/>
    </source>
</evidence>
<dbReference type="EMBL" id="CAJNOR010001761">
    <property type="protein sequence ID" value="CAF1195249.1"/>
    <property type="molecule type" value="Genomic_DNA"/>
</dbReference>